<dbReference type="InterPro" id="IPR012341">
    <property type="entry name" value="6hp_glycosidase-like_sf"/>
</dbReference>
<evidence type="ECO:0000256" key="4">
    <source>
        <dbReference type="ARBA" id="ARBA00023277"/>
    </source>
</evidence>
<reference evidence="7" key="5">
    <citation type="journal article" date="2021" name="G3 (Bethesda)">
        <title>Aegilops tauschii genome assembly Aet v5.0 features greater sequence contiguity and improved annotation.</title>
        <authorList>
            <person name="Wang L."/>
            <person name="Zhu T."/>
            <person name="Rodriguez J.C."/>
            <person name="Deal K.R."/>
            <person name="Dubcovsky J."/>
            <person name="McGuire P.E."/>
            <person name="Lux T."/>
            <person name="Spannagl M."/>
            <person name="Mayer K.F.X."/>
            <person name="Baldrich P."/>
            <person name="Meyers B.C."/>
            <person name="Huo N."/>
            <person name="Gu Y.Q."/>
            <person name="Zhou H."/>
            <person name="Devos K.M."/>
            <person name="Bennetzen J.L."/>
            <person name="Unver T."/>
            <person name="Budak H."/>
            <person name="Gulick P.J."/>
            <person name="Galiba G."/>
            <person name="Kalapos B."/>
            <person name="Nelson D.R."/>
            <person name="Li P."/>
            <person name="You F.M."/>
            <person name="Luo M.C."/>
            <person name="Dvorak J."/>
        </authorList>
    </citation>
    <scope>NUCLEOTIDE SEQUENCE [LARGE SCALE GENOMIC DNA]</scope>
    <source>
        <strain evidence="7">cv. AL8/78</strain>
    </source>
</reference>
<dbReference type="InterPro" id="IPR024746">
    <property type="entry name" value="Glyco_hydro_100"/>
</dbReference>
<dbReference type="EC" id="3.2.1.26" evidence="6"/>
<reference evidence="8" key="1">
    <citation type="journal article" date="2014" name="Science">
        <title>Ancient hybridizations among the ancestral genomes of bread wheat.</title>
        <authorList>
            <consortium name="International Wheat Genome Sequencing Consortium,"/>
            <person name="Marcussen T."/>
            <person name="Sandve S.R."/>
            <person name="Heier L."/>
            <person name="Spannagl M."/>
            <person name="Pfeifer M."/>
            <person name="Jakobsen K.S."/>
            <person name="Wulff B.B."/>
            <person name="Steuernagel B."/>
            <person name="Mayer K.F."/>
            <person name="Olsen O.A."/>
        </authorList>
    </citation>
    <scope>NUCLEOTIDE SEQUENCE [LARGE SCALE GENOMIC DNA]</scope>
    <source>
        <strain evidence="8">cv. AL8/78</strain>
    </source>
</reference>
<dbReference type="PANTHER" id="PTHR31916">
    <property type="match status" value="1"/>
</dbReference>
<evidence type="ECO:0000256" key="1">
    <source>
        <dbReference type="ARBA" id="ARBA00000094"/>
    </source>
</evidence>
<comment type="function">
    <text evidence="6">Invertase that cleaves sucrose into glucose and fructose.</text>
</comment>
<evidence type="ECO:0000256" key="5">
    <source>
        <dbReference type="ARBA" id="ARBA00023295"/>
    </source>
</evidence>
<dbReference type="GO" id="GO:0033926">
    <property type="term" value="F:endo-alpha-N-acetylgalactosaminidase activity"/>
    <property type="evidence" value="ECO:0007669"/>
    <property type="project" value="UniProtKB-UniRule"/>
</dbReference>
<reference evidence="7" key="3">
    <citation type="journal article" date="2017" name="Nature">
        <title>Genome sequence of the progenitor of the wheat D genome Aegilops tauschii.</title>
        <authorList>
            <person name="Luo M.C."/>
            <person name="Gu Y.Q."/>
            <person name="Puiu D."/>
            <person name="Wang H."/>
            <person name="Twardziok S.O."/>
            <person name="Deal K.R."/>
            <person name="Huo N."/>
            <person name="Zhu T."/>
            <person name="Wang L."/>
            <person name="Wang Y."/>
            <person name="McGuire P.E."/>
            <person name="Liu S."/>
            <person name="Long H."/>
            <person name="Ramasamy R.K."/>
            <person name="Rodriguez J.C."/>
            <person name="Van S.L."/>
            <person name="Yuan L."/>
            <person name="Wang Z."/>
            <person name="Xia Z."/>
            <person name="Xiao L."/>
            <person name="Anderson O.D."/>
            <person name="Ouyang S."/>
            <person name="Liang Y."/>
            <person name="Zimin A.V."/>
            <person name="Pertea G."/>
            <person name="Qi P."/>
            <person name="Bennetzen J.L."/>
            <person name="Dai X."/>
            <person name="Dawson M.W."/>
            <person name="Muller H.G."/>
            <person name="Kugler K."/>
            <person name="Rivarola-Duarte L."/>
            <person name="Spannagl M."/>
            <person name="Mayer K.F.X."/>
            <person name="Lu F.H."/>
            <person name="Bevan M.W."/>
            <person name="Leroy P."/>
            <person name="Li P."/>
            <person name="You F.M."/>
            <person name="Sun Q."/>
            <person name="Liu Z."/>
            <person name="Lyons E."/>
            <person name="Wicker T."/>
            <person name="Salzberg S.L."/>
            <person name="Devos K.M."/>
            <person name="Dvorak J."/>
        </authorList>
    </citation>
    <scope>NUCLEOTIDE SEQUENCE [LARGE SCALE GENOMIC DNA]</scope>
    <source>
        <strain evidence="7">cv. AL8/78</strain>
    </source>
</reference>
<dbReference type="InterPro" id="IPR008928">
    <property type="entry name" value="6-hairpin_glycosidase_sf"/>
</dbReference>
<dbReference type="PANTHER" id="PTHR31916:SF15">
    <property type="entry name" value="ALKALINE_NEUTRAL INVERTASE D-RELATED"/>
    <property type="match status" value="1"/>
</dbReference>
<dbReference type="EnsemblPlants" id="AET4Gv20193300.10">
    <property type="protein sequence ID" value="AET4Gv20193300.10"/>
    <property type="gene ID" value="AET4Gv20193300"/>
</dbReference>
<evidence type="ECO:0000313" key="8">
    <source>
        <dbReference type="Proteomes" id="UP000015105"/>
    </source>
</evidence>
<name>A0A453HHI7_AEGTS</name>
<keyword evidence="3 6" id="KW-0378">Hydrolase</keyword>
<keyword evidence="8" id="KW-1185">Reference proteome</keyword>
<evidence type="ECO:0000313" key="7">
    <source>
        <dbReference type="EnsemblPlants" id="AET4Gv20193300.10"/>
    </source>
</evidence>
<accession>A0A453HHI7</accession>
<keyword evidence="5 6" id="KW-0326">Glycosidase</keyword>
<dbReference type="GO" id="GO:0005987">
    <property type="term" value="P:sucrose catabolic process"/>
    <property type="evidence" value="ECO:0007669"/>
    <property type="project" value="TreeGrafter"/>
</dbReference>
<dbReference type="Pfam" id="PF12899">
    <property type="entry name" value="Glyco_hydro_100"/>
    <property type="match status" value="1"/>
</dbReference>
<comment type="similarity">
    <text evidence="2 6">Belongs to the glycosyl hydrolase 100 family.</text>
</comment>
<evidence type="ECO:0000256" key="6">
    <source>
        <dbReference type="RuleBase" id="RU367047"/>
    </source>
</evidence>
<keyword evidence="4 6" id="KW-0119">Carbohydrate metabolism</keyword>
<sequence length="355" mass="40329">GIMKRVSSHVSIASEAEINLDLSRLLIDKPRFTLERKRSFDEQSWSDLSHRHNDGFDSVAHSPAFRTGFESPFSTGSHFGEPSGPHPLVNEAWEALRKSVVYFRGQPVGTVAAVDHASEEVLNYDQSSEKMVDRFKLGAGAMPASFKVDRNVNRNTETLVADFGESAIGRVAPVDSGFWWIILLRAYTKYTGDASLSESPDCQKCMRLILNLCLSEGFDTFPTLLCTDGCSMIDRRMGIYGYPIEIQALFYMALRCALQMLKPDGEGKDFIEKIGQRLHALTYHMRNYFWLDFPHLNNIYRYKTEEYSHTAVNKFNVIPDSIPDWVFDFMPCRGGYFLGNVSPAMMDFRWFALGN</sequence>
<reference evidence="8" key="2">
    <citation type="journal article" date="2017" name="Nat. Plants">
        <title>The Aegilops tauschii genome reveals multiple impacts of transposons.</title>
        <authorList>
            <person name="Zhao G."/>
            <person name="Zou C."/>
            <person name="Li K."/>
            <person name="Wang K."/>
            <person name="Li T."/>
            <person name="Gao L."/>
            <person name="Zhang X."/>
            <person name="Wang H."/>
            <person name="Yang Z."/>
            <person name="Liu X."/>
            <person name="Jiang W."/>
            <person name="Mao L."/>
            <person name="Kong X."/>
            <person name="Jiao Y."/>
            <person name="Jia J."/>
        </authorList>
    </citation>
    <scope>NUCLEOTIDE SEQUENCE [LARGE SCALE GENOMIC DNA]</scope>
    <source>
        <strain evidence="8">cv. AL8/78</strain>
    </source>
</reference>
<dbReference type="Gramene" id="AET4Gv20193300.10">
    <property type="protein sequence ID" value="AET4Gv20193300.10"/>
    <property type="gene ID" value="AET4Gv20193300"/>
</dbReference>
<dbReference type="Gene3D" id="1.50.10.10">
    <property type="match status" value="1"/>
</dbReference>
<dbReference type="Proteomes" id="UP000015105">
    <property type="component" value="Chromosome 4D"/>
</dbReference>
<organism evidence="7 8">
    <name type="scientific">Aegilops tauschii subsp. strangulata</name>
    <name type="common">Goatgrass</name>
    <dbReference type="NCBI Taxonomy" id="200361"/>
    <lineage>
        <taxon>Eukaryota</taxon>
        <taxon>Viridiplantae</taxon>
        <taxon>Streptophyta</taxon>
        <taxon>Embryophyta</taxon>
        <taxon>Tracheophyta</taxon>
        <taxon>Spermatophyta</taxon>
        <taxon>Magnoliopsida</taxon>
        <taxon>Liliopsida</taxon>
        <taxon>Poales</taxon>
        <taxon>Poaceae</taxon>
        <taxon>BOP clade</taxon>
        <taxon>Pooideae</taxon>
        <taxon>Triticodae</taxon>
        <taxon>Triticeae</taxon>
        <taxon>Triticinae</taxon>
        <taxon>Aegilops</taxon>
    </lineage>
</organism>
<comment type="catalytic activity">
    <reaction evidence="1 6">
        <text>Hydrolysis of terminal non-reducing beta-D-fructofuranoside residues in beta-D-fructofuranosides.</text>
        <dbReference type="EC" id="3.2.1.26"/>
    </reaction>
</comment>
<proteinExistence type="inferred from homology"/>
<reference evidence="7" key="4">
    <citation type="submission" date="2019-03" db="UniProtKB">
        <authorList>
            <consortium name="EnsemblPlants"/>
        </authorList>
    </citation>
    <scope>IDENTIFICATION</scope>
</reference>
<dbReference type="SUPFAM" id="SSF48208">
    <property type="entry name" value="Six-hairpin glycosidases"/>
    <property type="match status" value="1"/>
</dbReference>
<evidence type="ECO:0000256" key="3">
    <source>
        <dbReference type="ARBA" id="ARBA00022801"/>
    </source>
</evidence>
<protein>
    <recommendedName>
        <fullName evidence="6">Alkaline/neutral invertase</fullName>
        <ecNumber evidence="6">3.2.1.26</ecNumber>
    </recommendedName>
</protein>
<dbReference type="AlphaFoldDB" id="A0A453HHI7"/>
<dbReference type="GO" id="GO:0004575">
    <property type="term" value="F:sucrose alpha-glucosidase activity"/>
    <property type="evidence" value="ECO:0007669"/>
    <property type="project" value="TreeGrafter"/>
</dbReference>
<evidence type="ECO:0000256" key="2">
    <source>
        <dbReference type="ARBA" id="ARBA00007671"/>
    </source>
</evidence>